<comment type="similarity">
    <text evidence="2">Belongs to the glycosyl hydrolase 15 family.</text>
</comment>
<evidence type="ECO:0000256" key="4">
    <source>
        <dbReference type="ARBA" id="ARBA00022801"/>
    </source>
</evidence>
<evidence type="ECO:0000256" key="7">
    <source>
        <dbReference type="ARBA" id="ARBA00023326"/>
    </source>
</evidence>
<feature type="domain" description="GH15-like" evidence="8">
    <location>
        <begin position="7"/>
        <end position="289"/>
    </location>
</feature>
<dbReference type="InterPro" id="IPR008928">
    <property type="entry name" value="6-hairpin_glycosidase_sf"/>
</dbReference>
<dbReference type="PANTHER" id="PTHR31616:SF9">
    <property type="entry name" value="GLUCOAMYLASE, INTRACELLULAR SPORULATION-SPECIFIC"/>
    <property type="match status" value="1"/>
</dbReference>
<evidence type="ECO:0000256" key="2">
    <source>
        <dbReference type="ARBA" id="ARBA00006188"/>
    </source>
</evidence>
<dbReference type="EC" id="3.2.1.3" evidence="3"/>
<comment type="catalytic activity">
    <reaction evidence="1">
        <text>Hydrolysis of terminal (1-&gt;4)-linked alpha-D-glucose residues successively from non-reducing ends of the chains with release of beta-D-glucose.</text>
        <dbReference type="EC" id="3.2.1.3"/>
    </reaction>
</comment>
<keyword evidence="5" id="KW-0119">Carbohydrate metabolism</keyword>
<dbReference type="InterPro" id="IPR000165">
    <property type="entry name" value="Glucoamylase"/>
</dbReference>
<evidence type="ECO:0000259" key="8">
    <source>
        <dbReference type="Pfam" id="PF00723"/>
    </source>
</evidence>
<proteinExistence type="inferred from homology"/>
<dbReference type="GO" id="GO:0000272">
    <property type="term" value="P:polysaccharide catabolic process"/>
    <property type="evidence" value="ECO:0007669"/>
    <property type="project" value="UniProtKB-KW"/>
</dbReference>
<evidence type="ECO:0000313" key="9">
    <source>
        <dbReference type="EMBL" id="QFG74375.1"/>
    </source>
</evidence>
<accession>A0A5J6VJQ0</accession>
<keyword evidence="6" id="KW-0326">Glycosidase</keyword>
<protein>
    <recommendedName>
        <fullName evidence="3">glucan 1,4-alpha-glucosidase</fullName>
        <ecNumber evidence="3">3.2.1.3</ecNumber>
    </recommendedName>
</protein>
<evidence type="ECO:0000256" key="3">
    <source>
        <dbReference type="ARBA" id="ARBA00012593"/>
    </source>
</evidence>
<dbReference type="InterPro" id="IPR012341">
    <property type="entry name" value="6hp_glycosidase-like_sf"/>
</dbReference>
<dbReference type="EMBL" id="MN448287">
    <property type="protein sequence ID" value="QFG74375.1"/>
    <property type="molecule type" value="Genomic_DNA"/>
</dbReference>
<evidence type="ECO:0000256" key="1">
    <source>
        <dbReference type="ARBA" id="ARBA00001863"/>
    </source>
</evidence>
<keyword evidence="7" id="KW-0624">Polysaccharide degradation</keyword>
<reference evidence="9" key="1">
    <citation type="journal article" date="2019" name="Philos. Trans. R. Soc. Lond., B, Biol. Sci.">
        <title>Targeted metagenomic recovery of four divergent viruses reveals shared and distinctive characteristics of giant viruses of marine eukaryotes.</title>
        <authorList>
            <person name="Needham D.M."/>
            <person name="Poirier C."/>
            <person name="Hehenberger E."/>
            <person name="Jimenez V."/>
            <person name="Swalwell J.E."/>
            <person name="Santoro A.E."/>
            <person name="Worden A.Z."/>
        </authorList>
    </citation>
    <scope>NUCLEOTIDE SEQUENCE</scope>
    <source>
        <strain evidence="9">MPacV-611</strain>
    </source>
</reference>
<evidence type="ECO:0000256" key="6">
    <source>
        <dbReference type="ARBA" id="ARBA00023295"/>
    </source>
</evidence>
<keyword evidence="4 9" id="KW-0378">Hydrolase</keyword>
<name>A0A5J6VJQ0_9VIRU</name>
<dbReference type="Pfam" id="PF00723">
    <property type="entry name" value="Glyco_hydro_15"/>
    <property type="match status" value="1"/>
</dbReference>
<dbReference type="InterPro" id="IPR011613">
    <property type="entry name" value="GH15-like"/>
</dbReference>
<dbReference type="SUPFAM" id="SSF48208">
    <property type="entry name" value="Six-hairpin glycosidases"/>
    <property type="match status" value="1"/>
</dbReference>
<dbReference type="PANTHER" id="PTHR31616">
    <property type="entry name" value="TREHALASE"/>
    <property type="match status" value="1"/>
</dbReference>
<sequence length="351" mass="41761">MLDKKIILNKILNNIRLTSNGSIVASPTKNNPNYFYHWIRDSALTMKVIIKEYELTSNPVYLDIILKYVNYEYNLQKLNSLSGLGEPKYNTNTTTFNDSWGRPQNDGPALRSTNMINISRLLKSNFNNVVEKMIEPIIEKDLEYVLANYDKQSFDLWEEKHGYHFYTRIVQAKFLKEAIKYFERSEYKQYLKNLLELIKHHFDSNFIISSFDCNGSILRIDDSSIFMGIVHIDFDEDIVPLNKYYLIQNNINSLLQYFNEKYNGKYNFIGRYKFDEYFNGQSWIICTINMLTFFKHLKVNQNISNKILDQILTINPDLNLNEQYDPKEKKQYSVEQLTWNYTEMYLFISKV</sequence>
<organism evidence="9">
    <name type="scientific">Megaviridae environmental sample</name>
    <dbReference type="NCBI Taxonomy" id="1737588"/>
    <lineage>
        <taxon>Viruses</taxon>
        <taxon>Varidnaviria</taxon>
        <taxon>Bamfordvirae</taxon>
        <taxon>Nucleocytoviricota</taxon>
        <taxon>Megaviricetes</taxon>
        <taxon>Imitervirales</taxon>
        <taxon>Mimiviridae</taxon>
        <taxon>environmental samples</taxon>
    </lineage>
</organism>
<dbReference type="Gene3D" id="1.50.10.10">
    <property type="match status" value="1"/>
</dbReference>
<dbReference type="PRINTS" id="PR00736">
    <property type="entry name" value="GLHYDRLASE15"/>
</dbReference>
<dbReference type="GO" id="GO:0004339">
    <property type="term" value="F:glucan 1,4-alpha-glucosidase activity"/>
    <property type="evidence" value="ECO:0007669"/>
    <property type="project" value="UniProtKB-EC"/>
</dbReference>
<evidence type="ECO:0000256" key="5">
    <source>
        <dbReference type="ARBA" id="ARBA00023277"/>
    </source>
</evidence>